<feature type="compositionally biased region" description="Polar residues" evidence="2">
    <location>
        <begin position="133"/>
        <end position="153"/>
    </location>
</feature>
<dbReference type="GO" id="GO:0008270">
    <property type="term" value="F:zinc ion binding"/>
    <property type="evidence" value="ECO:0007669"/>
    <property type="project" value="UniProtKB-KW"/>
</dbReference>
<reference evidence="4" key="1">
    <citation type="submission" date="2023-06" db="EMBL/GenBank/DDBJ databases">
        <title>Genome-scale phylogeny and comparative genomics of the fungal order Sordariales.</title>
        <authorList>
            <consortium name="Lawrence Berkeley National Laboratory"/>
            <person name="Hensen N."/>
            <person name="Bonometti L."/>
            <person name="Westerberg I."/>
            <person name="Brannstrom I.O."/>
            <person name="Guillou S."/>
            <person name="Cros-Aarteil S."/>
            <person name="Calhoun S."/>
            <person name="Haridas S."/>
            <person name="Kuo A."/>
            <person name="Mondo S."/>
            <person name="Pangilinan J."/>
            <person name="Riley R."/>
            <person name="LaButti K."/>
            <person name="Andreopoulos B."/>
            <person name="Lipzen A."/>
            <person name="Chen C."/>
            <person name="Yanf M."/>
            <person name="Daum C."/>
            <person name="Ng V."/>
            <person name="Clum A."/>
            <person name="Steindorff A."/>
            <person name="Ohm R."/>
            <person name="Martin F."/>
            <person name="Silar P."/>
            <person name="Natvig D."/>
            <person name="Lalanne C."/>
            <person name="Gautier V."/>
            <person name="Ament-velasquez S.L."/>
            <person name="Kruys A."/>
            <person name="Hutchinson M.I."/>
            <person name="Powell A.J."/>
            <person name="Barry K."/>
            <person name="Miller A.N."/>
            <person name="Grigoriev I.V."/>
            <person name="Debuchy R."/>
            <person name="Gladieux P."/>
            <person name="Thoren M.H."/>
            <person name="Johannesson H."/>
        </authorList>
    </citation>
    <scope>NUCLEOTIDE SEQUENCE</scope>
    <source>
        <strain evidence="4">SMH3391-2</strain>
    </source>
</reference>
<evidence type="ECO:0000313" key="5">
    <source>
        <dbReference type="Proteomes" id="UP001174934"/>
    </source>
</evidence>
<feature type="compositionally biased region" description="Basic and acidic residues" evidence="2">
    <location>
        <begin position="327"/>
        <end position="342"/>
    </location>
</feature>
<evidence type="ECO:0000256" key="1">
    <source>
        <dbReference type="PROSITE-ProRule" id="PRU00042"/>
    </source>
</evidence>
<name>A0AA39XPK6_9PEZI</name>
<dbReference type="InterPro" id="IPR039327">
    <property type="entry name" value="CON7-like"/>
</dbReference>
<comment type="caution">
    <text evidence="4">The sequence shown here is derived from an EMBL/GenBank/DDBJ whole genome shotgun (WGS) entry which is preliminary data.</text>
</comment>
<dbReference type="PANTHER" id="PTHR36167">
    <property type="entry name" value="C2H2 FINGER DOMAIN TRANSCRIPTION FACTOR (EUROFUNG)-RELATED"/>
    <property type="match status" value="1"/>
</dbReference>
<feature type="compositionally biased region" description="Polar residues" evidence="2">
    <location>
        <begin position="365"/>
        <end position="376"/>
    </location>
</feature>
<dbReference type="PROSITE" id="PS00028">
    <property type="entry name" value="ZINC_FINGER_C2H2_1"/>
    <property type="match status" value="1"/>
</dbReference>
<evidence type="ECO:0000313" key="4">
    <source>
        <dbReference type="EMBL" id="KAK0637376.1"/>
    </source>
</evidence>
<dbReference type="Proteomes" id="UP001174934">
    <property type="component" value="Unassembled WGS sequence"/>
</dbReference>
<feature type="region of interest" description="Disordered" evidence="2">
    <location>
        <begin position="1"/>
        <end position="31"/>
    </location>
</feature>
<gene>
    <name evidence="4" type="ORF">B0T17DRAFT_628226</name>
</gene>
<keyword evidence="5" id="KW-1185">Reference proteome</keyword>
<evidence type="ECO:0000259" key="3">
    <source>
        <dbReference type="PROSITE" id="PS50157"/>
    </source>
</evidence>
<feature type="region of interest" description="Disordered" evidence="2">
    <location>
        <begin position="51"/>
        <end position="217"/>
    </location>
</feature>
<keyword evidence="1" id="KW-0862">Zinc</keyword>
<feature type="compositionally biased region" description="Polar residues" evidence="2">
    <location>
        <begin position="89"/>
        <end position="123"/>
    </location>
</feature>
<organism evidence="4 5">
    <name type="scientific">Bombardia bombarda</name>
    <dbReference type="NCBI Taxonomy" id="252184"/>
    <lineage>
        <taxon>Eukaryota</taxon>
        <taxon>Fungi</taxon>
        <taxon>Dikarya</taxon>
        <taxon>Ascomycota</taxon>
        <taxon>Pezizomycotina</taxon>
        <taxon>Sordariomycetes</taxon>
        <taxon>Sordariomycetidae</taxon>
        <taxon>Sordariales</taxon>
        <taxon>Lasiosphaeriaceae</taxon>
        <taxon>Bombardia</taxon>
    </lineage>
</organism>
<evidence type="ECO:0000256" key="2">
    <source>
        <dbReference type="SAM" id="MobiDB-lite"/>
    </source>
</evidence>
<dbReference type="GO" id="GO:0006355">
    <property type="term" value="P:regulation of DNA-templated transcription"/>
    <property type="evidence" value="ECO:0007669"/>
    <property type="project" value="InterPro"/>
</dbReference>
<dbReference type="PROSITE" id="PS50157">
    <property type="entry name" value="ZINC_FINGER_C2H2_2"/>
    <property type="match status" value="1"/>
</dbReference>
<accession>A0AA39XPK6</accession>
<feature type="domain" description="C2H2-type" evidence="3">
    <location>
        <begin position="281"/>
        <end position="312"/>
    </location>
</feature>
<keyword evidence="1" id="KW-0863">Zinc-finger</keyword>
<dbReference type="InterPro" id="IPR013087">
    <property type="entry name" value="Znf_C2H2_type"/>
</dbReference>
<dbReference type="EMBL" id="JAULSR010000001">
    <property type="protein sequence ID" value="KAK0637376.1"/>
    <property type="molecule type" value="Genomic_DNA"/>
</dbReference>
<feature type="region of interest" description="Disordered" evidence="2">
    <location>
        <begin position="327"/>
        <end position="437"/>
    </location>
</feature>
<sequence>MSLAQTQQHHHAFVDSHPTSLPPPHRASSHRLGKHGLEAIPSTLLSALGSSMERSAPEYPQSGLPSPFPSNFGDTQSEASSVDHASAAPYTTQQEVRSNNYSASATPTSEYSVYPQTARSSSFPEHIQRSYHPASNHSGSSGGMAQTPTSPSMPLQDGRNHQSPQQLKSDSDVPIDPSIAAPSPTYAHGQYSPYAAPPQDMSHGYQHPGSAAMYAQPRPDWAGYGQQAGGPITPGHHVFPQTPTSAAPQARPNQVYSFVPIPGAQQHKRPRRRYEEIERMYKCGWNGCEKAYGTLNHLNAHVTMQAHGQKRTPEEFKEIRKEWKARKKEEEAARKADEERQRQAAATAAVQNGGPDPQGGADGTQPATTYQGSARTVQLPPIGYQPTQYPAPPSAGMQQPIPEYGGNHVYSNYSPASPYGQPNQQMYSQHNGGQPGH</sequence>
<keyword evidence="1" id="KW-0479">Metal-binding</keyword>
<protein>
    <recommendedName>
        <fullName evidence="3">C2H2-type domain-containing protein</fullName>
    </recommendedName>
</protein>
<dbReference type="Gene3D" id="3.30.160.60">
    <property type="entry name" value="Classic Zinc Finger"/>
    <property type="match status" value="1"/>
</dbReference>
<dbReference type="PANTHER" id="PTHR36167:SF3">
    <property type="entry name" value="C2H2 FINGER DOMAIN TRANSCRIPTION FACTOR (EUROFUNG)-RELATED"/>
    <property type="match status" value="1"/>
</dbReference>
<feature type="compositionally biased region" description="Polar residues" evidence="2">
    <location>
        <begin position="409"/>
        <end position="437"/>
    </location>
</feature>
<dbReference type="AlphaFoldDB" id="A0AA39XPK6"/>
<proteinExistence type="predicted"/>